<dbReference type="GO" id="GO:0006508">
    <property type="term" value="P:proteolysis"/>
    <property type="evidence" value="ECO:0007669"/>
    <property type="project" value="InterPro"/>
</dbReference>
<evidence type="ECO:0000313" key="8">
    <source>
        <dbReference type="RefSeq" id="XP_030751393.1"/>
    </source>
</evidence>
<organism evidence="7 8">
    <name type="scientific">Sitophilus oryzae</name>
    <name type="common">Rice weevil</name>
    <name type="synonym">Curculio oryzae</name>
    <dbReference type="NCBI Taxonomy" id="7048"/>
    <lineage>
        <taxon>Eukaryota</taxon>
        <taxon>Metazoa</taxon>
        <taxon>Ecdysozoa</taxon>
        <taxon>Arthropoda</taxon>
        <taxon>Hexapoda</taxon>
        <taxon>Insecta</taxon>
        <taxon>Pterygota</taxon>
        <taxon>Neoptera</taxon>
        <taxon>Endopterygota</taxon>
        <taxon>Coleoptera</taxon>
        <taxon>Polyphaga</taxon>
        <taxon>Cucujiformia</taxon>
        <taxon>Curculionidae</taxon>
        <taxon>Dryophthorinae</taxon>
        <taxon>Sitophilus</taxon>
    </lineage>
</organism>
<dbReference type="GO" id="GO:0004519">
    <property type="term" value="F:endonuclease activity"/>
    <property type="evidence" value="ECO:0007669"/>
    <property type="project" value="UniProtKB-KW"/>
</dbReference>
<protein>
    <submittedName>
        <fullName evidence="8">Uncharacterized protein LOC115878920</fullName>
    </submittedName>
</protein>
<dbReference type="PANTHER" id="PTHR37984">
    <property type="entry name" value="PROTEIN CBG26694"/>
    <property type="match status" value="1"/>
</dbReference>
<proteinExistence type="predicted"/>
<dbReference type="InterPro" id="IPR001969">
    <property type="entry name" value="Aspartic_peptidase_AS"/>
</dbReference>
<dbReference type="Gene3D" id="3.10.10.10">
    <property type="entry name" value="HIV Type 1 Reverse Transcriptase, subunit A, domain 1"/>
    <property type="match status" value="1"/>
</dbReference>
<dbReference type="PROSITE" id="PS00141">
    <property type="entry name" value="ASP_PROTEASE"/>
    <property type="match status" value="1"/>
</dbReference>
<sequence length="251" mass="27921">MTTTAPHAPRRLFVSDKALKLQFLVDTGADLSVLPRKACSALKPSMIRLYSATGSCIRTFGQKQLTLDLGFGQPVTWTFVVADVTTAILGADFLVHHGFTVDMRNKRLVCPTIPSSITCVSRRVSALEVGISTAHPYDRPTDAPDDPGRVQHYIDTQGPPVFSKPRRLPPDRLQAARAEFNQLIQMGIVQPSKSPWASPLHMVQKANGQWRACGDFRRLNAIAKPDRYPVPHIQDFANQLHEILYMHSTRS</sequence>
<dbReference type="Proteomes" id="UP000504635">
    <property type="component" value="Unplaced"/>
</dbReference>
<dbReference type="PANTHER" id="PTHR37984:SF5">
    <property type="entry name" value="PROTEIN NYNRIN-LIKE"/>
    <property type="match status" value="1"/>
</dbReference>
<keyword evidence="3" id="KW-0540">Nuclease</keyword>
<feature type="domain" description="Peptidase A2" evidence="6">
    <location>
        <begin position="21"/>
        <end position="93"/>
    </location>
</feature>
<evidence type="ECO:0000256" key="3">
    <source>
        <dbReference type="ARBA" id="ARBA00022722"/>
    </source>
</evidence>
<reference evidence="8" key="1">
    <citation type="submission" date="2025-08" db="UniProtKB">
        <authorList>
            <consortium name="RefSeq"/>
        </authorList>
    </citation>
    <scope>IDENTIFICATION</scope>
    <source>
        <tissue evidence="8">Gonads</tissue>
    </source>
</reference>
<keyword evidence="1" id="KW-0808">Transferase</keyword>
<dbReference type="InterPro" id="IPR021109">
    <property type="entry name" value="Peptidase_aspartic_dom_sf"/>
</dbReference>
<dbReference type="RefSeq" id="XP_030751393.1">
    <property type="nucleotide sequence ID" value="XM_030895533.1"/>
</dbReference>
<dbReference type="OrthoDB" id="6774530at2759"/>
<evidence type="ECO:0000256" key="1">
    <source>
        <dbReference type="ARBA" id="ARBA00022679"/>
    </source>
</evidence>
<dbReference type="InParanoid" id="A0A6J2XIV0"/>
<gene>
    <name evidence="8" type="primary">LOC115878920</name>
</gene>
<dbReference type="GO" id="GO:0071897">
    <property type="term" value="P:DNA biosynthetic process"/>
    <property type="evidence" value="ECO:0007669"/>
    <property type="project" value="UniProtKB-ARBA"/>
</dbReference>
<keyword evidence="4" id="KW-0255">Endonuclease</keyword>
<dbReference type="GO" id="GO:0016779">
    <property type="term" value="F:nucleotidyltransferase activity"/>
    <property type="evidence" value="ECO:0007669"/>
    <property type="project" value="UniProtKB-KW"/>
</dbReference>
<evidence type="ECO:0000259" key="6">
    <source>
        <dbReference type="PROSITE" id="PS50175"/>
    </source>
</evidence>
<dbReference type="SUPFAM" id="SSF50630">
    <property type="entry name" value="Acid proteases"/>
    <property type="match status" value="1"/>
</dbReference>
<dbReference type="InterPro" id="IPR043502">
    <property type="entry name" value="DNA/RNA_pol_sf"/>
</dbReference>
<dbReference type="AlphaFoldDB" id="A0A6J2XIV0"/>
<accession>A0A6J2XIV0</accession>
<dbReference type="SUPFAM" id="SSF56672">
    <property type="entry name" value="DNA/RNA polymerases"/>
    <property type="match status" value="1"/>
</dbReference>
<dbReference type="KEGG" id="soy:115878920"/>
<keyword evidence="7" id="KW-1185">Reference proteome</keyword>
<dbReference type="PROSITE" id="PS50175">
    <property type="entry name" value="ASP_PROT_RETROV"/>
    <property type="match status" value="1"/>
</dbReference>
<evidence type="ECO:0000256" key="4">
    <source>
        <dbReference type="ARBA" id="ARBA00022759"/>
    </source>
</evidence>
<dbReference type="Gene3D" id="2.40.70.10">
    <property type="entry name" value="Acid Proteases"/>
    <property type="match status" value="1"/>
</dbReference>
<evidence type="ECO:0000256" key="5">
    <source>
        <dbReference type="ARBA" id="ARBA00022801"/>
    </source>
</evidence>
<evidence type="ECO:0000256" key="2">
    <source>
        <dbReference type="ARBA" id="ARBA00022695"/>
    </source>
</evidence>
<dbReference type="InterPro" id="IPR050951">
    <property type="entry name" value="Retrovirus_Pol_polyprotein"/>
</dbReference>
<dbReference type="GO" id="GO:0004190">
    <property type="term" value="F:aspartic-type endopeptidase activity"/>
    <property type="evidence" value="ECO:0007669"/>
    <property type="project" value="InterPro"/>
</dbReference>
<name>A0A6J2XIV0_SITOR</name>
<keyword evidence="2" id="KW-0548">Nucleotidyltransferase</keyword>
<dbReference type="GeneID" id="115878920"/>
<evidence type="ECO:0000313" key="7">
    <source>
        <dbReference type="Proteomes" id="UP000504635"/>
    </source>
</evidence>
<dbReference type="InterPro" id="IPR001995">
    <property type="entry name" value="Peptidase_A2_cat"/>
</dbReference>
<keyword evidence="5" id="KW-0378">Hydrolase</keyword>